<evidence type="ECO:0000313" key="6">
    <source>
        <dbReference type="EMBL" id="ORX95166.1"/>
    </source>
</evidence>
<dbReference type="GO" id="GO:0055085">
    <property type="term" value="P:transmembrane transport"/>
    <property type="evidence" value="ECO:0007669"/>
    <property type="project" value="InterPro"/>
</dbReference>
<feature type="transmembrane region" description="Helical" evidence="5">
    <location>
        <begin position="283"/>
        <end position="306"/>
    </location>
</feature>
<keyword evidence="7" id="KW-1185">Reference proteome</keyword>
<evidence type="ECO:0000256" key="5">
    <source>
        <dbReference type="SAM" id="Phobius"/>
    </source>
</evidence>
<dbReference type="OrthoDB" id="435607at2759"/>
<evidence type="ECO:0000256" key="4">
    <source>
        <dbReference type="ARBA" id="ARBA00023136"/>
    </source>
</evidence>
<feature type="transmembrane region" description="Helical" evidence="5">
    <location>
        <begin position="98"/>
        <end position="120"/>
    </location>
</feature>
<evidence type="ECO:0000313" key="7">
    <source>
        <dbReference type="Proteomes" id="UP000193498"/>
    </source>
</evidence>
<accession>A0A1Y1YBM1</accession>
<feature type="transmembrane region" description="Helical" evidence="5">
    <location>
        <begin position="388"/>
        <end position="411"/>
    </location>
</feature>
<reference evidence="6 7" key="1">
    <citation type="submission" date="2016-07" db="EMBL/GenBank/DDBJ databases">
        <title>Pervasive Adenine N6-methylation of Active Genes in Fungi.</title>
        <authorList>
            <consortium name="DOE Joint Genome Institute"/>
            <person name="Mondo S.J."/>
            <person name="Dannebaum R.O."/>
            <person name="Kuo R.C."/>
            <person name="Labutti K."/>
            <person name="Haridas S."/>
            <person name="Kuo A."/>
            <person name="Salamov A."/>
            <person name="Ahrendt S.R."/>
            <person name="Lipzen A."/>
            <person name="Sullivan W."/>
            <person name="Andreopoulos W.B."/>
            <person name="Clum A."/>
            <person name="Lindquist E."/>
            <person name="Daum C."/>
            <person name="Ramamoorthy G.K."/>
            <person name="Gryganskyi A."/>
            <person name="Culley D."/>
            <person name="Magnuson J.K."/>
            <person name="James T.Y."/>
            <person name="O'Malley M.A."/>
            <person name="Stajich J.E."/>
            <person name="Spatafora J.W."/>
            <person name="Visel A."/>
            <person name="Grigoriev I.V."/>
        </authorList>
    </citation>
    <scope>NUCLEOTIDE SEQUENCE [LARGE SCALE GENOMIC DNA]</scope>
    <source>
        <strain evidence="6 7">CBS 931.73</strain>
    </source>
</reference>
<dbReference type="PANTHER" id="PTHR31274:SF1">
    <property type="entry name" value="AGL149CP"/>
    <property type="match status" value="1"/>
</dbReference>
<sequence>MIWMALEPILKLLINAAGGFALARAGIITPASARTVSKIIVNFLLPSLLIAKLVPHLDLSEMKNMGVSILVLVTYILVGLVGGLLMRRFLPLPDGFKGGFVAMNVWGNFADLPLAVLMSIGNSPPFLPGESSKGSAYTAMFYVVFNFTLFVCGGSSLIENDFINPTLLPETQHVTELPEKTADYPKTDATQGAEPPTAVDHLDRVIRIHANDSSATIVDPSKGASKSSNSAQKWKAGLKKFLKSLMYPPNLATFIAIAIALISPLKDLFVVKPGSDHQPCLNWVLESIITISGGYVPLAFMNLGAALSKISVRRVPKVAAIAITIFKMFVFPLMGIGFCQLLTYHTPLIDPEDRVFRFLLMFGSTVPSATTLLILTQVYNPTGKSKEIAGILALQYIVGFFTMVISMVFILNML</sequence>
<dbReference type="InParanoid" id="A0A1Y1YBM1"/>
<protein>
    <submittedName>
        <fullName evidence="6">Auxin efflux carrier</fullName>
    </submittedName>
</protein>
<dbReference type="AlphaFoldDB" id="A0A1Y1YBM1"/>
<feature type="transmembrane region" description="Helical" evidence="5">
    <location>
        <begin position="318"/>
        <end position="343"/>
    </location>
</feature>
<keyword evidence="2 5" id="KW-0812">Transmembrane</keyword>
<evidence type="ECO:0000256" key="3">
    <source>
        <dbReference type="ARBA" id="ARBA00022989"/>
    </source>
</evidence>
<dbReference type="STRING" id="1314790.A0A1Y1YBM1"/>
<evidence type="ECO:0000256" key="1">
    <source>
        <dbReference type="ARBA" id="ARBA00004141"/>
    </source>
</evidence>
<feature type="transmembrane region" description="Helical" evidence="5">
    <location>
        <begin position="245"/>
        <end position="263"/>
    </location>
</feature>
<dbReference type="EMBL" id="MCFE01000184">
    <property type="protein sequence ID" value="ORX95166.1"/>
    <property type="molecule type" value="Genomic_DNA"/>
</dbReference>
<keyword evidence="4 5" id="KW-0472">Membrane</keyword>
<gene>
    <name evidence="6" type="ORF">K493DRAFT_283069</name>
</gene>
<feature type="transmembrane region" description="Helical" evidence="5">
    <location>
        <begin position="140"/>
        <end position="158"/>
    </location>
</feature>
<dbReference type="Pfam" id="PF03547">
    <property type="entry name" value="Mem_trans"/>
    <property type="match status" value="1"/>
</dbReference>
<organism evidence="6 7">
    <name type="scientific">Basidiobolus meristosporus CBS 931.73</name>
    <dbReference type="NCBI Taxonomy" id="1314790"/>
    <lineage>
        <taxon>Eukaryota</taxon>
        <taxon>Fungi</taxon>
        <taxon>Fungi incertae sedis</taxon>
        <taxon>Zoopagomycota</taxon>
        <taxon>Entomophthoromycotina</taxon>
        <taxon>Basidiobolomycetes</taxon>
        <taxon>Basidiobolales</taxon>
        <taxon>Basidiobolaceae</taxon>
        <taxon>Basidiobolus</taxon>
    </lineage>
</organism>
<feature type="transmembrane region" description="Helical" evidence="5">
    <location>
        <begin position="65"/>
        <end position="86"/>
    </location>
</feature>
<dbReference type="PANTHER" id="PTHR31274">
    <property type="entry name" value="PROTEIN ECM3"/>
    <property type="match status" value="1"/>
</dbReference>
<dbReference type="InterPro" id="IPR004776">
    <property type="entry name" value="Mem_transp_PIN-like"/>
</dbReference>
<dbReference type="Proteomes" id="UP000193498">
    <property type="component" value="Unassembled WGS sequence"/>
</dbReference>
<dbReference type="GO" id="GO:0016020">
    <property type="term" value="C:membrane"/>
    <property type="evidence" value="ECO:0007669"/>
    <property type="project" value="UniProtKB-SubCell"/>
</dbReference>
<comment type="caution">
    <text evidence="6">The sequence shown here is derived from an EMBL/GenBank/DDBJ whole genome shotgun (WGS) entry which is preliminary data.</text>
</comment>
<feature type="transmembrane region" description="Helical" evidence="5">
    <location>
        <begin position="355"/>
        <end position="376"/>
    </location>
</feature>
<name>A0A1Y1YBM1_9FUNG</name>
<dbReference type="InterPro" id="IPR040254">
    <property type="entry name" value="Ecm3-like"/>
</dbReference>
<comment type="subcellular location">
    <subcellularLocation>
        <location evidence="1">Membrane</location>
        <topology evidence="1">Multi-pass membrane protein</topology>
    </subcellularLocation>
</comment>
<evidence type="ECO:0000256" key="2">
    <source>
        <dbReference type="ARBA" id="ARBA00022692"/>
    </source>
</evidence>
<proteinExistence type="predicted"/>
<keyword evidence="3 5" id="KW-1133">Transmembrane helix</keyword>